<dbReference type="KEGG" id="chih:GWR21_09500"/>
<dbReference type="GO" id="GO:0000166">
    <property type="term" value="F:nucleotide binding"/>
    <property type="evidence" value="ECO:0007669"/>
    <property type="project" value="InterPro"/>
</dbReference>
<dbReference type="InterPro" id="IPR006311">
    <property type="entry name" value="TAT_signal"/>
</dbReference>
<keyword evidence="9" id="KW-1185">Reference proteome</keyword>
<evidence type="ECO:0000256" key="5">
    <source>
        <dbReference type="ARBA" id="ARBA00023295"/>
    </source>
</evidence>
<dbReference type="Gene3D" id="3.30.360.10">
    <property type="entry name" value="Dihydrodipicolinate Reductase, domain 2"/>
    <property type="match status" value="1"/>
</dbReference>
<dbReference type="RefSeq" id="WP_162331511.1">
    <property type="nucleotide sequence ID" value="NZ_CP048113.1"/>
</dbReference>
<dbReference type="GO" id="GO:0016798">
    <property type="term" value="F:hydrolase activity, acting on glycosyl bonds"/>
    <property type="evidence" value="ECO:0007669"/>
    <property type="project" value="UniProtKB-KW"/>
</dbReference>
<evidence type="ECO:0000256" key="1">
    <source>
        <dbReference type="ARBA" id="ARBA00001911"/>
    </source>
</evidence>
<accession>A0A6B9ZCH2</accession>
<dbReference type="AlphaFoldDB" id="A0A6B9ZCH2"/>
<dbReference type="Proteomes" id="UP000476411">
    <property type="component" value="Chromosome"/>
</dbReference>
<evidence type="ECO:0000256" key="4">
    <source>
        <dbReference type="ARBA" id="ARBA00023027"/>
    </source>
</evidence>
<feature type="domain" description="Glycosyl hydrolase 109 C-terminal" evidence="7">
    <location>
        <begin position="200"/>
        <end position="311"/>
    </location>
</feature>
<evidence type="ECO:0000313" key="8">
    <source>
        <dbReference type="EMBL" id="QHS59816.1"/>
    </source>
</evidence>
<reference evidence="8 9" key="1">
    <citation type="submission" date="2020-01" db="EMBL/GenBank/DDBJ databases">
        <title>Complete genome sequence of Chitinophaga sp. H33E-04 isolated from quinoa roots.</title>
        <authorList>
            <person name="Weon H.-Y."/>
            <person name="Lee S.A."/>
        </authorList>
    </citation>
    <scope>NUCLEOTIDE SEQUENCE [LARGE SCALE GENOMIC DNA]</scope>
    <source>
        <strain evidence="8 9">H33E-04</strain>
    </source>
</reference>
<gene>
    <name evidence="8" type="ORF">GWR21_09500</name>
</gene>
<name>A0A6B9ZCH2_9BACT</name>
<protein>
    <submittedName>
        <fullName evidence="8">Gfo/Idh/MocA family oxidoreductase</fullName>
    </submittedName>
</protein>
<dbReference type="PROSITE" id="PS51318">
    <property type="entry name" value="TAT"/>
    <property type="match status" value="1"/>
</dbReference>
<proteinExistence type="inferred from homology"/>
<dbReference type="InterPro" id="IPR036291">
    <property type="entry name" value="NAD(P)-bd_dom_sf"/>
</dbReference>
<evidence type="ECO:0000313" key="9">
    <source>
        <dbReference type="Proteomes" id="UP000476411"/>
    </source>
</evidence>
<comment type="cofactor">
    <cofactor evidence="1">
        <name>NAD(+)</name>
        <dbReference type="ChEBI" id="CHEBI:57540"/>
    </cofactor>
</comment>
<comment type="similarity">
    <text evidence="2">Belongs to the Gfo/Idh/MocA family. Glycosyl hydrolase 109 subfamily.</text>
</comment>
<keyword evidence="4" id="KW-0520">NAD</keyword>
<evidence type="ECO:0000259" key="6">
    <source>
        <dbReference type="Pfam" id="PF01408"/>
    </source>
</evidence>
<dbReference type="EMBL" id="CP048113">
    <property type="protein sequence ID" value="QHS59816.1"/>
    <property type="molecule type" value="Genomic_DNA"/>
</dbReference>
<dbReference type="InterPro" id="IPR050463">
    <property type="entry name" value="Gfo/Idh/MocA_oxidrdct_glycsds"/>
</dbReference>
<dbReference type="PANTHER" id="PTHR43818:SF1">
    <property type="entry name" value="GLYCOSYL HYDROLASE FAMILY 109 PROTEIN"/>
    <property type="match status" value="1"/>
</dbReference>
<keyword evidence="5" id="KW-0326">Glycosidase</keyword>
<dbReference type="InterPro" id="IPR000683">
    <property type="entry name" value="Gfo/Idh/MocA-like_OxRdtase_N"/>
</dbReference>
<dbReference type="PANTHER" id="PTHR43818">
    <property type="entry name" value="BCDNA.GH03377"/>
    <property type="match status" value="1"/>
</dbReference>
<keyword evidence="3" id="KW-0378">Hydrolase</keyword>
<feature type="domain" description="Gfo/Idh/MocA-like oxidoreductase N-terminal" evidence="6">
    <location>
        <begin position="35"/>
        <end position="157"/>
    </location>
</feature>
<dbReference type="Gene3D" id="3.40.50.720">
    <property type="entry name" value="NAD(P)-binding Rossmann-like Domain"/>
    <property type="match status" value="1"/>
</dbReference>
<evidence type="ECO:0000256" key="2">
    <source>
        <dbReference type="ARBA" id="ARBA00009329"/>
    </source>
</evidence>
<dbReference type="SUPFAM" id="SSF51735">
    <property type="entry name" value="NAD(P)-binding Rossmann-fold domains"/>
    <property type="match status" value="1"/>
</dbReference>
<evidence type="ECO:0000256" key="3">
    <source>
        <dbReference type="ARBA" id="ARBA00022801"/>
    </source>
</evidence>
<dbReference type="Pfam" id="PF01408">
    <property type="entry name" value="GFO_IDH_MocA"/>
    <property type="match status" value="1"/>
</dbReference>
<dbReference type="Pfam" id="PF21252">
    <property type="entry name" value="Glyco_hydro_109_C"/>
    <property type="match status" value="1"/>
</dbReference>
<organism evidence="8 9">
    <name type="scientific">Chitinophaga agri</name>
    <dbReference type="NCBI Taxonomy" id="2703787"/>
    <lineage>
        <taxon>Bacteria</taxon>
        <taxon>Pseudomonadati</taxon>
        <taxon>Bacteroidota</taxon>
        <taxon>Chitinophagia</taxon>
        <taxon>Chitinophagales</taxon>
        <taxon>Chitinophagaceae</taxon>
        <taxon>Chitinophaga</taxon>
    </lineage>
</organism>
<evidence type="ECO:0000259" key="7">
    <source>
        <dbReference type="Pfam" id="PF21252"/>
    </source>
</evidence>
<dbReference type="InterPro" id="IPR049303">
    <property type="entry name" value="Glyco_hydro_109_C"/>
</dbReference>
<sequence>MHTTSRRHFLKNAAILSPVLTFLPSYLTAGTGSRLRTGFIGMGPWGQQYLAQALMHKDIDVRAICDTDPAAIRAGLQLFDDAAYTRPEVYKESYNDLLSRKDIDAVIIAAPWQLHYEIARAAMLAGKHVACGAIMGTTIEEHKDIVRISERTGLQYFTLDENSYRSDLLAVTNMAKEGAFGTLESIQAGARHDVLAAKNEKTASSYPVYPAIAAGRILGVEKDNPFVSLQVVTQKQDYVVNNPHPKKGHDRLFIKRGEIRTICLTTKKGQTLSLQMEAAHEQPISTGFRVNGTNGNWVDVFNSIYLKDQHPATQVCDAGKPYLLPYTEQADLQRFKKVANDGCAMALQSFVSVISQPSKQEPPVYTAAANSLIGPMAALSAKRNGAVVDFPDLTNPPIY</sequence>